<dbReference type="InterPro" id="IPR051402">
    <property type="entry name" value="KPR-Related"/>
</dbReference>
<dbReference type="Proteomes" id="UP000236754">
    <property type="component" value="Unassembled WGS sequence"/>
</dbReference>
<dbReference type="Gene3D" id="3.40.50.720">
    <property type="entry name" value="NAD(P)-binding Rossmann-like Domain"/>
    <property type="match status" value="1"/>
</dbReference>
<dbReference type="OrthoDB" id="4186253at2"/>
<feature type="domain" description="Ketopantoate reductase N-terminal" evidence="5">
    <location>
        <begin position="7"/>
        <end position="153"/>
    </location>
</feature>
<dbReference type="InterPro" id="IPR013328">
    <property type="entry name" value="6PGD_dom2"/>
</dbReference>
<gene>
    <name evidence="7" type="ORF">SAMN05216223_103419</name>
</gene>
<keyword evidence="2 4" id="KW-0521">NADP</keyword>
<evidence type="ECO:0000259" key="5">
    <source>
        <dbReference type="Pfam" id="PF02558"/>
    </source>
</evidence>
<dbReference type="UniPathway" id="UPA00028">
    <property type="reaction ID" value="UER00004"/>
</dbReference>
<dbReference type="InterPro" id="IPR013752">
    <property type="entry name" value="KPA_reductase"/>
</dbReference>
<keyword evidence="8" id="KW-1185">Reference proteome</keyword>
<dbReference type="EC" id="1.1.1.169" evidence="4"/>
<dbReference type="Pfam" id="PF02558">
    <property type="entry name" value="ApbA"/>
    <property type="match status" value="1"/>
</dbReference>
<dbReference type="InterPro" id="IPR036291">
    <property type="entry name" value="NAD(P)-bd_dom_sf"/>
</dbReference>
<evidence type="ECO:0000313" key="8">
    <source>
        <dbReference type="Proteomes" id="UP000236754"/>
    </source>
</evidence>
<dbReference type="PANTHER" id="PTHR21708">
    <property type="entry name" value="PROBABLE 2-DEHYDROPANTOATE 2-REDUCTASE"/>
    <property type="match status" value="1"/>
</dbReference>
<evidence type="ECO:0000256" key="4">
    <source>
        <dbReference type="RuleBase" id="RU362068"/>
    </source>
</evidence>
<protein>
    <recommendedName>
        <fullName evidence="4">2-dehydropantoate 2-reductase</fullName>
        <ecNumber evidence="4">1.1.1.169</ecNumber>
    </recommendedName>
    <alternativeName>
        <fullName evidence="4">Ketopantoate reductase</fullName>
    </alternativeName>
</protein>
<dbReference type="InterPro" id="IPR003710">
    <property type="entry name" value="ApbA"/>
</dbReference>
<comment type="function">
    <text evidence="4">Catalyzes the NADPH-dependent reduction of ketopantoate into pantoic acid.</text>
</comment>
<dbReference type="GO" id="GO:0005737">
    <property type="term" value="C:cytoplasm"/>
    <property type="evidence" value="ECO:0007669"/>
    <property type="project" value="TreeGrafter"/>
</dbReference>
<evidence type="ECO:0000259" key="6">
    <source>
        <dbReference type="Pfam" id="PF08546"/>
    </source>
</evidence>
<dbReference type="NCBIfam" id="TIGR00745">
    <property type="entry name" value="apbA_panE"/>
    <property type="match status" value="1"/>
</dbReference>
<comment type="pathway">
    <text evidence="4">Cofactor biosynthesis; (R)-pantothenate biosynthesis; (R)-pantoate from 3-methyl-2-oxobutanoate: step 2/2.</text>
</comment>
<dbReference type="PANTHER" id="PTHR21708:SF26">
    <property type="entry name" value="2-DEHYDROPANTOATE 2-REDUCTASE"/>
    <property type="match status" value="1"/>
</dbReference>
<accession>A0A1H5XU75</accession>
<dbReference type="EMBL" id="FNVU01000003">
    <property type="protein sequence ID" value="SEG15271.1"/>
    <property type="molecule type" value="Genomic_DNA"/>
</dbReference>
<evidence type="ECO:0000256" key="2">
    <source>
        <dbReference type="ARBA" id="ARBA00022857"/>
    </source>
</evidence>
<feature type="domain" description="Ketopantoate reductase C-terminal" evidence="6">
    <location>
        <begin position="179"/>
        <end position="302"/>
    </location>
</feature>
<dbReference type="FunFam" id="1.10.1040.10:FF:000017">
    <property type="entry name" value="2-dehydropantoate 2-reductase"/>
    <property type="match status" value="1"/>
</dbReference>
<reference evidence="7 8" key="1">
    <citation type="submission" date="2016-10" db="EMBL/GenBank/DDBJ databases">
        <authorList>
            <person name="de Groot N.N."/>
        </authorList>
    </citation>
    <scope>NUCLEOTIDE SEQUENCE [LARGE SCALE GENOMIC DNA]</scope>
    <source>
        <strain evidence="7 8">CGMCC 4.2023</strain>
    </source>
</reference>
<keyword evidence="4" id="KW-0566">Pantothenate biosynthesis</keyword>
<dbReference type="Pfam" id="PF08546">
    <property type="entry name" value="ApbA_C"/>
    <property type="match status" value="1"/>
</dbReference>
<dbReference type="InterPro" id="IPR008927">
    <property type="entry name" value="6-PGluconate_DH-like_C_sf"/>
</dbReference>
<dbReference type="GO" id="GO:0015940">
    <property type="term" value="P:pantothenate biosynthetic process"/>
    <property type="evidence" value="ECO:0007669"/>
    <property type="project" value="UniProtKB-UniPathway"/>
</dbReference>
<evidence type="ECO:0000256" key="1">
    <source>
        <dbReference type="ARBA" id="ARBA00007870"/>
    </source>
</evidence>
<name>A0A1H5XU75_9ACTN</name>
<dbReference type="Gene3D" id="1.10.1040.10">
    <property type="entry name" value="N-(1-d-carboxylethyl)-l-norvaline Dehydrogenase, domain 2"/>
    <property type="match status" value="1"/>
</dbReference>
<keyword evidence="3 4" id="KW-0560">Oxidoreductase</keyword>
<proteinExistence type="inferred from homology"/>
<dbReference type="GO" id="GO:0008677">
    <property type="term" value="F:2-dehydropantoate 2-reductase activity"/>
    <property type="evidence" value="ECO:0007669"/>
    <property type="project" value="UniProtKB-EC"/>
</dbReference>
<dbReference type="SUPFAM" id="SSF51735">
    <property type="entry name" value="NAD(P)-binding Rossmann-fold domains"/>
    <property type="match status" value="1"/>
</dbReference>
<comment type="similarity">
    <text evidence="1 4">Belongs to the ketopantoate reductase family.</text>
</comment>
<sequence>MNHSPRVLVVGAGGTGGYYGGRLLQAGLPVTFLLRPARASAIRQNGLRLVTPSETSLLTPEVITAAELDSPFDVVILATRADAIDAVTAQIAPAVGESTRILPLLNGVDHLAVLTDKYGEDRVLGAVAMIAAAQQPDGSIHQLTSMAGLTVGSPTGQPVPDAVHRLDVPGISFTLSEEILADMWQKWAFIVSTTSLTTLMSAPVGEAIATPDGLGIARAIAAEAASVAAAAGHPLGAKRLQSITGTLTQEGSPATTSVFRDMTAGRPVEVEPMLGAFLNYAAAHGVDVPRIQLATARLRVYQNRLATL</sequence>
<dbReference type="AlphaFoldDB" id="A0A1H5XU75"/>
<evidence type="ECO:0000256" key="3">
    <source>
        <dbReference type="ARBA" id="ARBA00023002"/>
    </source>
</evidence>
<evidence type="ECO:0000313" key="7">
    <source>
        <dbReference type="EMBL" id="SEG15271.1"/>
    </source>
</evidence>
<dbReference type="InterPro" id="IPR013332">
    <property type="entry name" value="KPR_N"/>
</dbReference>
<comment type="catalytic activity">
    <reaction evidence="4">
        <text>(R)-pantoate + NADP(+) = 2-dehydropantoate + NADPH + H(+)</text>
        <dbReference type="Rhea" id="RHEA:16233"/>
        <dbReference type="ChEBI" id="CHEBI:11561"/>
        <dbReference type="ChEBI" id="CHEBI:15378"/>
        <dbReference type="ChEBI" id="CHEBI:15980"/>
        <dbReference type="ChEBI" id="CHEBI:57783"/>
        <dbReference type="ChEBI" id="CHEBI:58349"/>
        <dbReference type="EC" id="1.1.1.169"/>
    </reaction>
</comment>
<dbReference type="SUPFAM" id="SSF48179">
    <property type="entry name" value="6-phosphogluconate dehydrogenase C-terminal domain-like"/>
    <property type="match status" value="1"/>
</dbReference>
<organism evidence="7 8">
    <name type="scientific">Actinacidiphila yanglinensis</name>
    <dbReference type="NCBI Taxonomy" id="310779"/>
    <lineage>
        <taxon>Bacteria</taxon>
        <taxon>Bacillati</taxon>
        <taxon>Actinomycetota</taxon>
        <taxon>Actinomycetes</taxon>
        <taxon>Kitasatosporales</taxon>
        <taxon>Streptomycetaceae</taxon>
        <taxon>Actinacidiphila</taxon>
    </lineage>
</organism>
<dbReference type="RefSeq" id="WP_103885149.1">
    <property type="nucleotide sequence ID" value="NZ_FNVU01000003.1"/>
</dbReference>